<evidence type="ECO:0000256" key="7">
    <source>
        <dbReference type="SAM" id="Phobius"/>
    </source>
</evidence>
<evidence type="ECO:0000256" key="5">
    <source>
        <dbReference type="ARBA" id="ARBA00023136"/>
    </source>
</evidence>
<reference evidence="8" key="1">
    <citation type="journal article" date="2021" name="Mol. Ecol. Resour.">
        <title>Apolygus lucorum genome provides insights into omnivorousness and mesophyll feeding.</title>
        <authorList>
            <person name="Liu Y."/>
            <person name="Liu H."/>
            <person name="Wang H."/>
            <person name="Huang T."/>
            <person name="Liu B."/>
            <person name="Yang B."/>
            <person name="Yin L."/>
            <person name="Li B."/>
            <person name="Zhang Y."/>
            <person name="Zhang S."/>
            <person name="Jiang F."/>
            <person name="Zhang X."/>
            <person name="Ren Y."/>
            <person name="Wang B."/>
            <person name="Wang S."/>
            <person name="Lu Y."/>
            <person name="Wu K."/>
            <person name="Fan W."/>
            <person name="Wang G."/>
        </authorList>
    </citation>
    <scope>NUCLEOTIDE SEQUENCE</scope>
    <source>
        <strain evidence="8">12Hb</strain>
    </source>
</reference>
<keyword evidence="2" id="KW-1003">Cell membrane</keyword>
<comment type="caution">
    <text evidence="8">The sequence shown here is derived from an EMBL/GenBank/DDBJ whole genome shotgun (WGS) entry which is preliminary data.</text>
</comment>
<evidence type="ECO:0000256" key="3">
    <source>
        <dbReference type="ARBA" id="ARBA00022692"/>
    </source>
</evidence>
<dbReference type="AlphaFoldDB" id="A0A8S9WVZ4"/>
<comment type="subcellular location">
    <subcellularLocation>
        <location evidence="1">Cell membrane</location>
        <topology evidence="1">Multi-pass membrane protein</topology>
    </subcellularLocation>
</comment>
<feature type="compositionally biased region" description="Basic and acidic residues" evidence="6">
    <location>
        <begin position="471"/>
        <end position="483"/>
    </location>
</feature>
<feature type="transmembrane region" description="Helical" evidence="7">
    <location>
        <begin position="189"/>
        <end position="217"/>
    </location>
</feature>
<evidence type="ECO:0000256" key="2">
    <source>
        <dbReference type="ARBA" id="ARBA00022475"/>
    </source>
</evidence>
<feature type="compositionally biased region" description="Basic and acidic residues" evidence="6">
    <location>
        <begin position="542"/>
        <end position="555"/>
    </location>
</feature>
<feature type="region of interest" description="Disordered" evidence="6">
    <location>
        <begin position="471"/>
        <end position="492"/>
    </location>
</feature>
<keyword evidence="4 7" id="KW-1133">Transmembrane helix</keyword>
<protein>
    <recommendedName>
        <fullName evidence="10">Gustatory receptor</fullName>
    </recommendedName>
</protein>
<evidence type="ECO:0000256" key="4">
    <source>
        <dbReference type="ARBA" id="ARBA00022989"/>
    </source>
</evidence>
<feature type="transmembrane region" description="Helical" evidence="7">
    <location>
        <begin position="78"/>
        <end position="103"/>
    </location>
</feature>
<feature type="transmembrane region" description="Helical" evidence="7">
    <location>
        <begin position="718"/>
        <end position="740"/>
    </location>
</feature>
<dbReference type="GO" id="GO:0005886">
    <property type="term" value="C:plasma membrane"/>
    <property type="evidence" value="ECO:0007669"/>
    <property type="project" value="UniProtKB-SubCell"/>
</dbReference>
<keyword evidence="3 7" id="KW-0812">Transmembrane</keyword>
<evidence type="ECO:0008006" key="10">
    <source>
        <dbReference type="Google" id="ProtNLM"/>
    </source>
</evidence>
<feature type="transmembrane region" description="Helical" evidence="7">
    <location>
        <begin position="693"/>
        <end position="711"/>
    </location>
</feature>
<name>A0A8S9WVZ4_APOLU</name>
<evidence type="ECO:0000313" key="8">
    <source>
        <dbReference type="EMBL" id="KAF6201110.1"/>
    </source>
</evidence>
<feature type="transmembrane region" description="Helical" evidence="7">
    <location>
        <begin position="51"/>
        <end position="72"/>
    </location>
</feature>
<sequence length="936" mass="105811">MAHFLYRCFLYPFCFMDIISRRHRISLFMQTISKVDAVLGRISIKKHNQKNVLGSCLLFNGICALVVDQYMLFDVHQVVKVIIFHCFLVGCVLQFNTFVLNIVGRLTALNAAMQDFGENHRNSELGPKLILMSDVHYLLTIASRELDDGYRRCYFMLVSGVVWGLVSFGYQVSILIFVDSIIVGPRVTWMGTVLGLLWCCFWLLLVYATVNPCAAAFAESMKFNLKLTHLLTHADPWGFKFQNLHHREERDTEEARGVRFEIPGVVRDAECVATPLPTVHPRSGTSSDTLDDSSLDRYIDAAVDRAVRTIDESTATVNHLTATTPDLFVNRVVDTPYRHANATNDTDIGTPNRHTDIMMKEIIGTPTRHTIVTPEVVVATPEVVVATPDVVIATPNTVVATPDRHTNTNVAMVVATPDMVVATPNEHTIATFDTVLATPENKNEIKFSEISTTSQIEPAIDQHLDMILREMNPPERKRPRNDPPLEEMTPETEREFIEEYGWSTTAKTTTMIPPITCQKGNSSRTPQNEASTRLSSPSDTQRTADADHQFDRYAEQETQEGSTHLGNETLRDEIDRHDDRHSDRHSDRNESRHDEQSPRRVIIYAFPLQLYGEVFLRILRFEQLADSIGDGRRSDFYLVPVVLYKMVCVPICLYYITSNRRNLSKYSRSINSLPTRISRISKMSLIVRDTSKYASFLLPIFLLCLCFECLQETSIWELVINATTQILAHIPVICIVRHFVHFVDRVNSKLKILIDALADLGGFHCYNLAVSNKSATLALMSDDHYKISVAATHLNNAYAPQYFTLVSGAVCVLIVNFYKGATFLFKSEFLQSSQQVCWTSFWLLLISTTILPAARASRMSNEFNIRLAQLLVQGGNNSFASLEDHETIVKLRIHADFNYTVKFSCGFFELDRFLMHSILGGICSFSIILVQISPDG</sequence>
<accession>A0A8S9WVZ4</accession>
<dbReference type="Proteomes" id="UP000466442">
    <property type="component" value="Unassembled WGS sequence"/>
</dbReference>
<dbReference type="OrthoDB" id="6774919at2759"/>
<feature type="transmembrane region" description="Helical" evidence="7">
    <location>
        <begin position="153"/>
        <end position="177"/>
    </location>
</feature>
<feature type="compositionally biased region" description="Basic and acidic residues" evidence="6">
    <location>
        <begin position="569"/>
        <end position="596"/>
    </location>
</feature>
<proteinExistence type="predicted"/>
<dbReference type="EMBL" id="WIXP02000013">
    <property type="protein sequence ID" value="KAF6201110.1"/>
    <property type="molecule type" value="Genomic_DNA"/>
</dbReference>
<gene>
    <name evidence="8" type="ORF">GE061_005557</name>
</gene>
<dbReference type="GO" id="GO:0050909">
    <property type="term" value="P:sensory perception of taste"/>
    <property type="evidence" value="ECO:0007669"/>
    <property type="project" value="InterPro"/>
</dbReference>
<feature type="transmembrane region" description="Helical" evidence="7">
    <location>
        <begin position="802"/>
        <end position="824"/>
    </location>
</feature>
<feature type="transmembrane region" description="Helical" evidence="7">
    <location>
        <begin position="913"/>
        <end position="932"/>
    </location>
</feature>
<organism evidence="8 9">
    <name type="scientific">Apolygus lucorum</name>
    <name type="common">Small green plant bug</name>
    <name type="synonym">Lygocoris lucorum</name>
    <dbReference type="NCBI Taxonomy" id="248454"/>
    <lineage>
        <taxon>Eukaryota</taxon>
        <taxon>Metazoa</taxon>
        <taxon>Ecdysozoa</taxon>
        <taxon>Arthropoda</taxon>
        <taxon>Hexapoda</taxon>
        <taxon>Insecta</taxon>
        <taxon>Pterygota</taxon>
        <taxon>Neoptera</taxon>
        <taxon>Paraneoptera</taxon>
        <taxon>Hemiptera</taxon>
        <taxon>Heteroptera</taxon>
        <taxon>Panheteroptera</taxon>
        <taxon>Cimicomorpha</taxon>
        <taxon>Miridae</taxon>
        <taxon>Mirini</taxon>
        <taxon>Apolygus</taxon>
    </lineage>
</organism>
<feature type="region of interest" description="Disordered" evidence="6">
    <location>
        <begin position="504"/>
        <end position="596"/>
    </location>
</feature>
<feature type="compositionally biased region" description="Polar residues" evidence="6">
    <location>
        <begin position="518"/>
        <end position="541"/>
    </location>
</feature>
<keyword evidence="5 7" id="KW-0472">Membrane</keyword>
<dbReference type="InterPro" id="IPR013604">
    <property type="entry name" value="7TM_chemorcpt"/>
</dbReference>
<evidence type="ECO:0000256" key="6">
    <source>
        <dbReference type="SAM" id="MobiDB-lite"/>
    </source>
</evidence>
<evidence type="ECO:0000313" key="9">
    <source>
        <dbReference type="Proteomes" id="UP000466442"/>
    </source>
</evidence>
<dbReference type="Pfam" id="PF08395">
    <property type="entry name" value="7tm_7"/>
    <property type="match status" value="1"/>
</dbReference>
<keyword evidence="9" id="KW-1185">Reference proteome</keyword>
<feature type="transmembrane region" description="Helical" evidence="7">
    <location>
        <begin position="836"/>
        <end position="854"/>
    </location>
</feature>
<feature type="transmembrane region" description="Helical" evidence="7">
    <location>
        <begin position="636"/>
        <end position="656"/>
    </location>
</feature>
<evidence type="ECO:0000256" key="1">
    <source>
        <dbReference type="ARBA" id="ARBA00004651"/>
    </source>
</evidence>